<gene>
    <name evidence="9" type="ORF">SAMN05216275_13379</name>
</gene>
<feature type="transmembrane region" description="Helical" evidence="7">
    <location>
        <begin position="190"/>
        <end position="214"/>
    </location>
</feature>
<dbReference type="GO" id="GO:0016020">
    <property type="term" value="C:membrane"/>
    <property type="evidence" value="ECO:0007669"/>
    <property type="project" value="UniProtKB-SubCell"/>
</dbReference>
<keyword evidence="10" id="KW-1185">Reference proteome</keyword>
<protein>
    <submittedName>
        <fullName evidence="9">Cytochrome c biogenesis protein CcdA</fullName>
    </submittedName>
</protein>
<dbReference type="RefSeq" id="WP_093890916.1">
    <property type="nucleotide sequence ID" value="NZ_FOQY01000033.1"/>
</dbReference>
<evidence type="ECO:0000256" key="7">
    <source>
        <dbReference type="SAM" id="Phobius"/>
    </source>
</evidence>
<organism evidence="9 10">
    <name type="scientific">Streptosporangium canum</name>
    <dbReference type="NCBI Taxonomy" id="324952"/>
    <lineage>
        <taxon>Bacteria</taxon>
        <taxon>Bacillati</taxon>
        <taxon>Actinomycetota</taxon>
        <taxon>Actinomycetes</taxon>
        <taxon>Streptosporangiales</taxon>
        <taxon>Streptosporangiaceae</taxon>
        <taxon>Streptosporangium</taxon>
    </lineage>
</organism>
<evidence type="ECO:0000313" key="9">
    <source>
        <dbReference type="EMBL" id="SFK73093.1"/>
    </source>
</evidence>
<feature type="transmembrane region" description="Helical" evidence="7">
    <location>
        <begin position="242"/>
        <end position="263"/>
    </location>
</feature>
<dbReference type="InterPro" id="IPR003834">
    <property type="entry name" value="Cyt_c_assmbl_TM_dom"/>
</dbReference>
<keyword evidence="4 7" id="KW-1133">Transmembrane helix</keyword>
<comment type="similarity">
    <text evidence="2">Belongs to the DsbD family.</text>
</comment>
<dbReference type="GO" id="GO:0017004">
    <property type="term" value="P:cytochrome complex assembly"/>
    <property type="evidence" value="ECO:0007669"/>
    <property type="project" value="InterPro"/>
</dbReference>
<feature type="transmembrane region" description="Helical" evidence="7">
    <location>
        <begin position="113"/>
        <end position="139"/>
    </location>
</feature>
<evidence type="ECO:0000256" key="4">
    <source>
        <dbReference type="ARBA" id="ARBA00022989"/>
    </source>
</evidence>
<feature type="transmembrane region" description="Helical" evidence="7">
    <location>
        <begin position="145"/>
        <end position="169"/>
    </location>
</feature>
<feature type="transmembrane region" description="Helical" evidence="7">
    <location>
        <begin position="45"/>
        <end position="68"/>
    </location>
</feature>
<dbReference type="AlphaFoldDB" id="A0A1I4BX47"/>
<keyword evidence="3 7" id="KW-0812">Transmembrane</keyword>
<proteinExistence type="inferred from homology"/>
<dbReference type="GeneID" id="96302356"/>
<feature type="domain" description="Cytochrome C biogenesis protein transmembrane" evidence="8">
    <location>
        <begin position="6"/>
        <end position="180"/>
    </location>
</feature>
<evidence type="ECO:0000256" key="3">
    <source>
        <dbReference type="ARBA" id="ARBA00022692"/>
    </source>
</evidence>
<evidence type="ECO:0000259" key="8">
    <source>
        <dbReference type="Pfam" id="PF02683"/>
    </source>
</evidence>
<evidence type="ECO:0000313" key="10">
    <source>
        <dbReference type="Proteomes" id="UP000199111"/>
    </source>
</evidence>
<dbReference type="EMBL" id="FOQY01000033">
    <property type="protein sequence ID" value="SFK73093.1"/>
    <property type="molecule type" value="Genomic_DNA"/>
</dbReference>
<evidence type="ECO:0000256" key="6">
    <source>
        <dbReference type="SAM" id="MobiDB-lite"/>
    </source>
</evidence>
<evidence type="ECO:0000256" key="5">
    <source>
        <dbReference type="ARBA" id="ARBA00023136"/>
    </source>
</evidence>
<keyword evidence="5 7" id="KW-0472">Membrane</keyword>
<evidence type="ECO:0000256" key="1">
    <source>
        <dbReference type="ARBA" id="ARBA00004141"/>
    </source>
</evidence>
<dbReference type="PANTHER" id="PTHR31272:SF4">
    <property type="entry name" value="CYTOCHROME C-TYPE BIOGENESIS PROTEIN HI_1454-RELATED"/>
    <property type="match status" value="1"/>
</dbReference>
<dbReference type="Pfam" id="PF02683">
    <property type="entry name" value="DsbD_TM"/>
    <property type="match status" value="1"/>
</dbReference>
<dbReference type="PANTHER" id="PTHR31272">
    <property type="entry name" value="CYTOCHROME C-TYPE BIOGENESIS PROTEIN HI_1454-RELATED"/>
    <property type="match status" value="1"/>
</dbReference>
<name>A0A1I4BX47_9ACTN</name>
<sequence length="294" mass="30517">MDIGYLGAFLGGLLSLLSPCSAMLLPAFFAYAFSRPALLVARTGVFYLGLVTTLVPLGVSAATAGAFLSQQRGTLLTAVAIVVIVFGLVQVLSMPVPAFGRTGQREPGTAWTVFLPGAAYGVAGVCTGPILGSVLMIAAAGANPVYGAILLAIYAAGMALPLLLLALAWKRWSGSLRTWLRHRMLRLGRWTNSWHAIISGTLSLVLGALLLITAHDPEATGLLPIGTQYALETGIARLGADISNVAVVIAAVLIALAGTFWLLRRHRSRTGPTAGTDAPAVDSPATPPQRTGQP</sequence>
<feature type="transmembrane region" description="Helical" evidence="7">
    <location>
        <begin position="74"/>
        <end position="92"/>
    </location>
</feature>
<dbReference type="Proteomes" id="UP000199111">
    <property type="component" value="Unassembled WGS sequence"/>
</dbReference>
<reference evidence="10" key="1">
    <citation type="submission" date="2016-10" db="EMBL/GenBank/DDBJ databases">
        <authorList>
            <person name="Varghese N."/>
            <person name="Submissions S."/>
        </authorList>
    </citation>
    <scope>NUCLEOTIDE SEQUENCE [LARGE SCALE GENOMIC DNA]</scope>
    <source>
        <strain evidence="10">CGMCC 4.2126</strain>
    </source>
</reference>
<accession>A0A1I4BX47</accession>
<feature type="transmembrane region" description="Helical" evidence="7">
    <location>
        <begin position="6"/>
        <end position="33"/>
    </location>
</feature>
<dbReference type="InterPro" id="IPR051790">
    <property type="entry name" value="Cytochrome_c-biogenesis_DsbD"/>
</dbReference>
<feature type="region of interest" description="Disordered" evidence="6">
    <location>
        <begin position="271"/>
        <end position="294"/>
    </location>
</feature>
<evidence type="ECO:0000256" key="2">
    <source>
        <dbReference type="ARBA" id="ARBA00006143"/>
    </source>
</evidence>
<comment type="subcellular location">
    <subcellularLocation>
        <location evidence="1">Membrane</location>
        <topology evidence="1">Multi-pass membrane protein</topology>
    </subcellularLocation>
</comment>